<feature type="transmembrane region" description="Helical" evidence="1">
    <location>
        <begin position="12"/>
        <end position="29"/>
    </location>
</feature>
<dbReference type="EMBL" id="FLUO01000001">
    <property type="protein sequence ID" value="SBW09360.1"/>
    <property type="molecule type" value="Genomic_DNA"/>
</dbReference>
<sequence length="209" mass="21975">MPALLRGRPAIPAITGSLVALLGLGLAALGGRLQVLGGTPYYFAAGVGLLASGVLIALARRTGVWLYLMVLGGTVVRAIAEVGLDGWALIPRVVAPAVLGLWLCAPPVWARVERYAGVRPEYARRQSWAGMAACAALIALVFALVFAVGDRVTEARFLQLSAPTRWKAPEPPTGITPANVAALEKGVVVLHRRPAVRGRGRDGPRVRLP</sequence>
<feature type="transmembrane region" description="Helical" evidence="1">
    <location>
        <begin position="64"/>
        <end position="80"/>
    </location>
</feature>
<gene>
    <name evidence="2" type="ORF">KL86APRO_12577</name>
</gene>
<feature type="transmembrane region" description="Helical" evidence="1">
    <location>
        <begin position="86"/>
        <end position="108"/>
    </location>
</feature>
<dbReference type="AlphaFoldDB" id="A0A212KCE0"/>
<feature type="transmembrane region" description="Helical" evidence="1">
    <location>
        <begin position="41"/>
        <end position="59"/>
    </location>
</feature>
<name>A0A212KCE0_9PROT</name>
<keyword evidence="1" id="KW-1133">Transmembrane helix</keyword>
<protein>
    <submittedName>
        <fullName evidence="2">Uncharacterized protein</fullName>
    </submittedName>
</protein>
<proteinExistence type="predicted"/>
<evidence type="ECO:0000313" key="2">
    <source>
        <dbReference type="EMBL" id="SBW09360.1"/>
    </source>
</evidence>
<keyword evidence="1" id="KW-0812">Transmembrane</keyword>
<accession>A0A212KCE0</accession>
<keyword evidence="1" id="KW-0472">Membrane</keyword>
<reference evidence="2" key="1">
    <citation type="submission" date="2016-04" db="EMBL/GenBank/DDBJ databases">
        <authorList>
            <person name="Evans L.H."/>
            <person name="Alamgir A."/>
            <person name="Owens N."/>
            <person name="Weber N.D."/>
            <person name="Virtaneva K."/>
            <person name="Barbian K."/>
            <person name="Babar A."/>
            <person name="Rosenke K."/>
        </authorList>
    </citation>
    <scope>NUCLEOTIDE SEQUENCE</scope>
    <source>
        <strain evidence="2">86</strain>
    </source>
</reference>
<evidence type="ECO:0000256" key="1">
    <source>
        <dbReference type="SAM" id="Phobius"/>
    </source>
</evidence>
<feature type="transmembrane region" description="Helical" evidence="1">
    <location>
        <begin position="128"/>
        <end position="149"/>
    </location>
</feature>
<organism evidence="2">
    <name type="scientific">uncultured Alphaproteobacteria bacterium</name>
    <dbReference type="NCBI Taxonomy" id="91750"/>
    <lineage>
        <taxon>Bacteria</taxon>
        <taxon>Pseudomonadati</taxon>
        <taxon>Pseudomonadota</taxon>
        <taxon>Alphaproteobacteria</taxon>
        <taxon>environmental samples</taxon>
    </lineage>
</organism>